<protein>
    <submittedName>
        <fullName evidence="3">Beta-ketoacyl synthase N-terminal-like domain-containing protein</fullName>
    </submittedName>
</protein>
<feature type="compositionally biased region" description="Low complexity" evidence="1">
    <location>
        <begin position="154"/>
        <end position="164"/>
    </location>
</feature>
<proteinExistence type="predicted"/>
<dbReference type="Proteomes" id="UP001553843">
    <property type="component" value="Unassembled WGS sequence"/>
</dbReference>
<organism evidence="3 4">
    <name type="scientific">Streptomyces huasconensis</name>
    <dbReference type="NCBI Taxonomy" id="1854574"/>
    <lineage>
        <taxon>Bacteria</taxon>
        <taxon>Bacillati</taxon>
        <taxon>Actinomycetota</taxon>
        <taxon>Actinomycetes</taxon>
        <taxon>Kitasatosporales</taxon>
        <taxon>Streptomycetaceae</taxon>
        <taxon>Streptomyces</taxon>
    </lineage>
</organism>
<dbReference type="Gene3D" id="3.40.47.10">
    <property type="match status" value="1"/>
</dbReference>
<dbReference type="SUPFAM" id="SSF53901">
    <property type="entry name" value="Thiolase-like"/>
    <property type="match status" value="1"/>
</dbReference>
<evidence type="ECO:0000259" key="2">
    <source>
        <dbReference type="PROSITE" id="PS52004"/>
    </source>
</evidence>
<dbReference type="InterPro" id="IPR020841">
    <property type="entry name" value="PKS_Beta-ketoAc_synthase_dom"/>
</dbReference>
<sequence length="164" mass="17128">MRAANHTVDAACASSLAAVRAAVDELLTRRADVMITDGCDTDNSIVSFLCFSKTPALSPSGRVRPFDTAADGTLLGEGLGMLALKRLADAERDGDRGRPTAFVRLADLVRARDGCVQPVDAGHRARRTGRPPRRGHRPAPHAGCRLPHAPAPPAVVGGPPAAVL</sequence>
<dbReference type="InterPro" id="IPR016039">
    <property type="entry name" value="Thiolase-like"/>
</dbReference>
<feature type="region of interest" description="Disordered" evidence="1">
    <location>
        <begin position="119"/>
        <end position="164"/>
    </location>
</feature>
<dbReference type="Pfam" id="PF00109">
    <property type="entry name" value="ketoacyl-synt"/>
    <property type="match status" value="1"/>
</dbReference>
<dbReference type="PROSITE" id="PS52004">
    <property type="entry name" value="KS3_2"/>
    <property type="match status" value="1"/>
</dbReference>
<accession>A0ABV3M1X4</accession>
<dbReference type="InterPro" id="IPR014030">
    <property type="entry name" value="Ketoacyl_synth_N"/>
</dbReference>
<name>A0ABV3M1X4_9ACTN</name>
<reference evidence="3 4" key="1">
    <citation type="submission" date="2024-06" db="EMBL/GenBank/DDBJ databases">
        <title>The Natural Products Discovery Center: Release of the First 8490 Sequenced Strains for Exploring Actinobacteria Biosynthetic Diversity.</title>
        <authorList>
            <person name="Kalkreuter E."/>
            <person name="Kautsar S.A."/>
            <person name="Yang D."/>
            <person name="Bader C.D."/>
            <person name="Teijaro C.N."/>
            <person name="Fluegel L."/>
            <person name="Davis C.M."/>
            <person name="Simpson J.R."/>
            <person name="Lauterbach L."/>
            <person name="Steele A.D."/>
            <person name="Gui C."/>
            <person name="Meng S."/>
            <person name="Li G."/>
            <person name="Viehrig K."/>
            <person name="Ye F."/>
            <person name="Su P."/>
            <person name="Kiefer A.F."/>
            <person name="Nichols A."/>
            <person name="Cepeda A.J."/>
            <person name="Yan W."/>
            <person name="Fan B."/>
            <person name="Jiang Y."/>
            <person name="Adhikari A."/>
            <person name="Zheng C.-J."/>
            <person name="Schuster L."/>
            <person name="Cowan T.M."/>
            <person name="Smanski M.J."/>
            <person name="Chevrette M.G."/>
            <person name="De Carvalho L.P.S."/>
            <person name="Shen B."/>
        </authorList>
    </citation>
    <scope>NUCLEOTIDE SEQUENCE [LARGE SCALE GENOMIC DNA]</scope>
    <source>
        <strain evidence="3 4">NPDC047833</strain>
    </source>
</reference>
<dbReference type="PANTHER" id="PTHR43074:SF1">
    <property type="entry name" value="BETA-KETOACYL SYNTHASE FAMILY PROTEIN-RELATED"/>
    <property type="match status" value="1"/>
</dbReference>
<dbReference type="EMBL" id="JBEYRS010000012">
    <property type="protein sequence ID" value="MEW2365705.1"/>
    <property type="molecule type" value="Genomic_DNA"/>
</dbReference>
<evidence type="ECO:0000313" key="3">
    <source>
        <dbReference type="EMBL" id="MEW2365705.1"/>
    </source>
</evidence>
<feature type="compositionally biased region" description="Basic residues" evidence="1">
    <location>
        <begin position="124"/>
        <end position="139"/>
    </location>
</feature>
<dbReference type="RefSeq" id="WP_359781087.1">
    <property type="nucleotide sequence ID" value="NZ_JBEYRR010000008.1"/>
</dbReference>
<dbReference type="InterPro" id="IPR052568">
    <property type="entry name" value="PKS-FAS_Synthase"/>
</dbReference>
<evidence type="ECO:0000313" key="4">
    <source>
        <dbReference type="Proteomes" id="UP001553843"/>
    </source>
</evidence>
<comment type="caution">
    <text evidence="3">The sequence shown here is derived from an EMBL/GenBank/DDBJ whole genome shotgun (WGS) entry which is preliminary data.</text>
</comment>
<dbReference type="PANTHER" id="PTHR43074">
    <property type="entry name" value="OMEGA-3 POLYUNSATURATED FATTY ACID SYNTHASE PFAB-RELATED"/>
    <property type="match status" value="1"/>
</dbReference>
<feature type="domain" description="Ketosynthase family 3 (KS3)" evidence="2">
    <location>
        <begin position="1"/>
        <end position="164"/>
    </location>
</feature>
<gene>
    <name evidence="3" type="ORF">AB0887_27615</name>
</gene>
<keyword evidence="4" id="KW-1185">Reference proteome</keyword>
<evidence type="ECO:0000256" key="1">
    <source>
        <dbReference type="SAM" id="MobiDB-lite"/>
    </source>
</evidence>